<evidence type="ECO:0000256" key="1">
    <source>
        <dbReference type="SAM" id="MobiDB-lite"/>
    </source>
</evidence>
<dbReference type="Proteomes" id="UP000265520">
    <property type="component" value="Unassembled WGS sequence"/>
</dbReference>
<name>A0A392P3C5_9FABA</name>
<organism evidence="2 3">
    <name type="scientific">Trifolium medium</name>
    <dbReference type="NCBI Taxonomy" id="97028"/>
    <lineage>
        <taxon>Eukaryota</taxon>
        <taxon>Viridiplantae</taxon>
        <taxon>Streptophyta</taxon>
        <taxon>Embryophyta</taxon>
        <taxon>Tracheophyta</taxon>
        <taxon>Spermatophyta</taxon>
        <taxon>Magnoliopsida</taxon>
        <taxon>eudicotyledons</taxon>
        <taxon>Gunneridae</taxon>
        <taxon>Pentapetalae</taxon>
        <taxon>rosids</taxon>
        <taxon>fabids</taxon>
        <taxon>Fabales</taxon>
        <taxon>Fabaceae</taxon>
        <taxon>Papilionoideae</taxon>
        <taxon>50 kb inversion clade</taxon>
        <taxon>NPAAA clade</taxon>
        <taxon>Hologalegina</taxon>
        <taxon>IRL clade</taxon>
        <taxon>Trifolieae</taxon>
        <taxon>Trifolium</taxon>
    </lineage>
</organism>
<evidence type="ECO:0000313" key="2">
    <source>
        <dbReference type="EMBL" id="MCI05980.1"/>
    </source>
</evidence>
<keyword evidence="3" id="KW-1185">Reference proteome</keyword>
<feature type="compositionally biased region" description="Acidic residues" evidence="1">
    <location>
        <begin position="72"/>
        <end position="87"/>
    </location>
</feature>
<sequence>MSLLGFTELTKRTTDEEDELMERSAKKKKGGEKSYEPGSSVPISYADIHESSRKGEQHRTRSYKDSVLGVTSDDDLEEEETDEFADGEGERTWRVMTVNY</sequence>
<accession>A0A392P3C5</accession>
<feature type="compositionally biased region" description="Basic and acidic residues" evidence="1">
    <location>
        <begin position="47"/>
        <end position="64"/>
    </location>
</feature>
<feature type="region of interest" description="Disordered" evidence="1">
    <location>
        <begin position="1"/>
        <end position="89"/>
    </location>
</feature>
<protein>
    <submittedName>
        <fullName evidence="2">Uncharacterized protein</fullName>
    </submittedName>
</protein>
<proteinExistence type="predicted"/>
<dbReference type="AlphaFoldDB" id="A0A392P3C5"/>
<comment type="caution">
    <text evidence="2">The sequence shown here is derived from an EMBL/GenBank/DDBJ whole genome shotgun (WGS) entry which is preliminary data.</text>
</comment>
<feature type="non-terminal residue" evidence="2">
    <location>
        <position position="100"/>
    </location>
</feature>
<reference evidence="2 3" key="1">
    <citation type="journal article" date="2018" name="Front. Plant Sci.">
        <title>Red Clover (Trifolium pratense) and Zigzag Clover (T. medium) - A Picture of Genomic Similarities and Differences.</title>
        <authorList>
            <person name="Dluhosova J."/>
            <person name="Istvanek J."/>
            <person name="Nedelnik J."/>
            <person name="Repkova J."/>
        </authorList>
    </citation>
    <scope>NUCLEOTIDE SEQUENCE [LARGE SCALE GENOMIC DNA]</scope>
    <source>
        <strain evidence="3">cv. 10/8</strain>
        <tissue evidence="2">Leaf</tissue>
    </source>
</reference>
<evidence type="ECO:0000313" key="3">
    <source>
        <dbReference type="Proteomes" id="UP000265520"/>
    </source>
</evidence>
<dbReference type="EMBL" id="LXQA010060351">
    <property type="protein sequence ID" value="MCI05980.1"/>
    <property type="molecule type" value="Genomic_DNA"/>
</dbReference>